<dbReference type="PANTHER" id="PTHR46857:SF2">
    <property type="entry name" value="F-BOX ONLY PROTEIN 16"/>
    <property type="match status" value="1"/>
</dbReference>
<evidence type="ECO:0000259" key="2">
    <source>
        <dbReference type="PROSITE" id="PS50181"/>
    </source>
</evidence>
<dbReference type="Proteomes" id="UP000194236">
    <property type="component" value="Unassembled WGS sequence"/>
</dbReference>
<evidence type="ECO:0000256" key="1">
    <source>
        <dbReference type="SAM" id="MobiDB-lite"/>
    </source>
</evidence>
<sequence length="298" mass="34314">MLSTNQNADYINVHSKRKKENLITFDQTSPTKKYKISFNESDLPSTTTTNNNNINNKRPIPANLEQWLMMFHQWTNNERIIALDSLVTSEICEIQQMRHLLSIIEPQLQRDFISLLPKELSLYVLSFLDPPDLLRAAQTCRYWRILCEDNLLWREKCREEGLLDDHETLSDLFASRISSTANTPTTLIGQPSKILGNKSPTTSLRINSSSEYHNNPIQQNTAVAECSEYKLAYLHHKNIEYNWRYGILNYNSNNNDDDNGEHSSIALNLSNQPNHQARENNNSIPIDNVQPPLCANNN</sequence>
<dbReference type="Pfam" id="PF12937">
    <property type="entry name" value="F-box-like"/>
    <property type="match status" value="1"/>
</dbReference>
<dbReference type="PROSITE" id="PS50181">
    <property type="entry name" value="FBOX"/>
    <property type="match status" value="1"/>
</dbReference>
<dbReference type="EMBL" id="MUJZ01016067">
    <property type="protein sequence ID" value="OTF80917.1"/>
    <property type="molecule type" value="Genomic_DNA"/>
</dbReference>
<dbReference type="Gene3D" id="1.20.1280.50">
    <property type="match status" value="1"/>
</dbReference>
<dbReference type="InterPro" id="IPR052805">
    <property type="entry name" value="GEF_Ubiquitin-Prot_Reg"/>
</dbReference>
<keyword evidence="4" id="KW-1185">Reference proteome</keyword>
<organism evidence="3 4">
    <name type="scientific">Euroglyphus maynei</name>
    <name type="common">Mayne's house dust mite</name>
    <dbReference type="NCBI Taxonomy" id="6958"/>
    <lineage>
        <taxon>Eukaryota</taxon>
        <taxon>Metazoa</taxon>
        <taxon>Ecdysozoa</taxon>
        <taxon>Arthropoda</taxon>
        <taxon>Chelicerata</taxon>
        <taxon>Arachnida</taxon>
        <taxon>Acari</taxon>
        <taxon>Acariformes</taxon>
        <taxon>Sarcoptiformes</taxon>
        <taxon>Astigmata</taxon>
        <taxon>Psoroptidia</taxon>
        <taxon>Analgoidea</taxon>
        <taxon>Pyroglyphidae</taxon>
        <taxon>Pyroglyphinae</taxon>
        <taxon>Euroglyphus</taxon>
    </lineage>
</organism>
<feature type="region of interest" description="Disordered" evidence="1">
    <location>
        <begin position="273"/>
        <end position="298"/>
    </location>
</feature>
<gene>
    <name evidence="3" type="ORF">BLA29_005548</name>
</gene>
<dbReference type="SMART" id="SM00256">
    <property type="entry name" value="FBOX"/>
    <property type="match status" value="1"/>
</dbReference>
<name>A0A1Y3BLD6_EURMA</name>
<evidence type="ECO:0000313" key="3">
    <source>
        <dbReference type="EMBL" id="OTF80917.1"/>
    </source>
</evidence>
<feature type="non-terminal residue" evidence="3">
    <location>
        <position position="298"/>
    </location>
</feature>
<dbReference type="SUPFAM" id="SSF81383">
    <property type="entry name" value="F-box domain"/>
    <property type="match status" value="1"/>
</dbReference>
<protein>
    <recommendedName>
        <fullName evidence="2">F-box domain-containing protein</fullName>
    </recommendedName>
</protein>
<feature type="domain" description="F-box" evidence="2">
    <location>
        <begin position="110"/>
        <end position="156"/>
    </location>
</feature>
<comment type="caution">
    <text evidence="3">The sequence shown here is derived from an EMBL/GenBank/DDBJ whole genome shotgun (WGS) entry which is preliminary data.</text>
</comment>
<dbReference type="PANTHER" id="PTHR46857">
    <property type="entry name" value="EPITHELIAL CELL-TRANSFORMING SEQUENCE 2 ONCOGENE-LIKE"/>
    <property type="match status" value="1"/>
</dbReference>
<feature type="compositionally biased region" description="Polar residues" evidence="1">
    <location>
        <begin position="273"/>
        <end position="285"/>
    </location>
</feature>
<dbReference type="InterPro" id="IPR036047">
    <property type="entry name" value="F-box-like_dom_sf"/>
</dbReference>
<accession>A0A1Y3BLD6</accession>
<dbReference type="FunFam" id="1.20.1280.50:FF:000133">
    <property type="entry name" value="F-box and WD repeat domain-containing 7"/>
    <property type="match status" value="1"/>
</dbReference>
<dbReference type="CDD" id="cd22133">
    <property type="entry name" value="F-box_FBXW7"/>
    <property type="match status" value="1"/>
</dbReference>
<reference evidence="3 4" key="1">
    <citation type="submission" date="2017-03" db="EMBL/GenBank/DDBJ databases">
        <title>Genome Survey of Euroglyphus maynei.</title>
        <authorList>
            <person name="Arlian L.G."/>
            <person name="Morgan M.S."/>
            <person name="Rider S.D."/>
        </authorList>
    </citation>
    <scope>NUCLEOTIDE SEQUENCE [LARGE SCALE GENOMIC DNA]</scope>
    <source>
        <strain evidence="3">Arlian Lab</strain>
        <tissue evidence="3">Whole body</tissue>
    </source>
</reference>
<dbReference type="InterPro" id="IPR001810">
    <property type="entry name" value="F-box_dom"/>
</dbReference>
<dbReference type="OrthoDB" id="6501664at2759"/>
<dbReference type="AlphaFoldDB" id="A0A1Y3BLD6"/>
<proteinExistence type="predicted"/>
<evidence type="ECO:0000313" key="4">
    <source>
        <dbReference type="Proteomes" id="UP000194236"/>
    </source>
</evidence>